<dbReference type="OrthoDB" id="9815550at2"/>
<sequence length="447" mass="50682">MRYLMVNKFLHPNGGSETYIFKLGEALVKKGHEVQYFGMEHQGRIVGNKAESYTSDMDFHGGSKLKKLTYPLKTIYSSEARKKIRAVLDDFKPDVVHLNNFNYQLTPSIILEIVKWRKETSRECRILFTAHDYQLLCPNHMFNNPATHENCEKCIGGRFGNCIKGKCIHGSAAKSVVGAMEAEFWKLKGTYRYIDKIICCSEFMKTKMDTNPVFAGKTVAMHNFIEHVENGPQGRGSWSISENEPQGRSLGLISGNDEPKPPSLGLKYVLYFGRFSKEKGVRTLIEAAKKLPEVKFLFAGAGEYAEQIEALPNAENLGFKSGKELDDLIRNAFFSVCPSEWYENCPFSVMESQERLTPVLGARIGGIPELVTDGKTGWLFESGNAKELAARIKEIWETNQEQDDNDETRKADDALDIKKIRDNLQNLKRMDADQYADWILDLISEIK</sequence>
<dbReference type="RefSeq" id="WP_071175223.1">
    <property type="nucleotide sequence ID" value="NZ_CP017831.1"/>
</dbReference>
<dbReference type="InterPro" id="IPR050194">
    <property type="entry name" value="Glycosyltransferase_grp1"/>
</dbReference>
<dbReference type="EMBL" id="CP017831">
    <property type="protein sequence ID" value="AOZ95449.1"/>
    <property type="molecule type" value="Genomic_DNA"/>
</dbReference>
<dbReference type="PANTHER" id="PTHR45947">
    <property type="entry name" value="SULFOQUINOVOSYL TRANSFERASE SQD2"/>
    <property type="match status" value="1"/>
</dbReference>
<dbReference type="Proteomes" id="UP000179284">
    <property type="component" value="Chromosome I"/>
</dbReference>
<feature type="domain" description="Glycosyl transferase family 1" evidence="2">
    <location>
        <begin position="265"/>
        <end position="404"/>
    </location>
</feature>
<protein>
    <submittedName>
        <fullName evidence="4">Glycosyl transferase GT4 family</fullName>
    </submittedName>
</protein>
<feature type="compositionally biased region" description="Polar residues" evidence="1">
    <location>
        <begin position="236"/>
        <end position="246"/>
    </location>
</feature>
<evidence type="ECO:0000259" key="2">
    <source>
        <dbReference type="Pfam" id="PF00534"/>
    </source>
</evidence>
<reference evidence="5" key="1">
    <citation type="submission" date="2016-10" db="EMBL/GenBank/DDBJ databases">
        <title>The complete genome sequence of the rumen bacterium Butyrivibrio hungatei MB2003.</title>
        <authorList>
            <person name="Palevich N."/>
            <person name="Kelly W.J."/>
            <person name="Leahy S.C."/>
            <person name="Altermann E."/>
            <person name="Rakonjac J."/>
            <person name="Attwood G.T."/>
        </authorList>
    </citation>
    <scope>NUCLEOTIDE SEQUENCE [LARGE SCALE GENOMIC DNA]</scope>
    <source>
        <strain evidence="5">MB2003</strain>
    </source>
</reference>
<dbReference type="GO" id="GO:0016757">
    <property type="term" value="F:glycosyltransferase activity"/>
    <property type="evidence" value="ECO:0007669"/>
    <property type="project" value="InterPro"/>
</dbReference>
<evidence type="ECO:0000256" key="1">
    <source>
        <dbReference type="SAM" id="MobiDB-lite"/>
    </source>
</evidence>
<dbReference type="InterPro" id="IPR001296">
    <property type="entry name" value="Glyco_trans_1"/>
</dbReference>
<keyword evidence="5" id="KW-1185">Reference proteome</keyword>
<dbReference type="AlphaFoldDB" id="A0A1D9NZ08"/>
<dbReference type="Gene3D" id="3.40.50.2000">
    <property type="entry name" value="Glycogen Phosphorylase B"/>
    <property type="match status" value="2"/>
</dbReference>
<accession>A0A1D9NZ08</accession>
<proteinExistence type="predicted"/>
<dbReference type="KEGG" id="bhu:bhn_I0415"/>
<dbReference type="InterPro" id="IPR028098">
    <property type="entry name" value="Glyco_trans_4-like_N"/>
</dbReference>
<feature type="region of interest" description="Disordered" evidence="1">
    <location>
        <begin position="232"/>
        <end position="257"/>
    </location>
</feature>
<keyword evidence="4" id="KW-0808">Transferase</keyword>
<evidence type="ECO:0000259" key="3">
    <source>
        <dbReference type="Pfam" id="PF13439"/>
    </source>
</evidence>
<evidence type="ECO:0000313" key="5">
    <source>
        <dbReference type="Proteomes" id="UP000179284"/>
    </source>
</evidence>
<gene>
    <name evidence="4" type="ORF">bhn_I0415</name>
</gene>
<name>A0A1D9NZ08_9FIRM</name>
<dbReference type="PANTHER" id="PTHR45947:SF13">
    <property type="entry name" value="TRANSFERASE"/>
    <property type="match status" value="1"/>
</dbReference>
<dbReference type="Pfam" id="PF00534">
    <property type="entry name" value="Glycos_transf_1"/>
    <property type="match status" value="1"/>
</dbReference>
<dbReference type="SUPFAM" id="SSF53756">
    <property type="entry name" value="UDP-Glycosyltransferase/glycogen phosphorylase"/>
    <property type="match status" value="1"/>
</dbReference>
<organism evidence="4 5">
    <name type="scientific">Butyrivibrio hungatei</name>
    <dbReference type="NCBI Taxonomy" id="185008"/>
    <lineage>
        <taxon>Bacteria</taxon>
        <taxon>Bacillati</taxon>
        <taxon>Bacillota</taxon>
        <taxon>Clostridia</taxon>
        <taxon>Lachnospirales</taxon>
        <taxon>Lachnospiraceae</taxon>
        <taxon>Butyrivibrio</taxon>
    </lineage>
</organism>
<dbReference type="Pfam" id="PF13439">
    <property type="entry name" value="Glyco_transf_4"/>
    <property type="match status" value="1"/>
</dbReference>
<feature type="domain" description="Glycosyltransferase subfamily 4-like N-terminal" evidence="3">
    <location>
        <begin position="14"/>
        <end position="226"/>
    </location>
</feature>
<evidence type="ECO:0000313" key="4">
    <source>
        <dbReference type="EMBL" id="AOZ95449.1"/>
    </source>
</evidence>